<dbReference type="EMBL" id="KZ819637">
    <property type="protein sequence ID" value="PWN89107.1"/>
    <property type="molecule type" value="Genomic_DNA"/>
</dbReference>
<keyword evidence="11" id="KW-1185">Reference proteome</keyword>
<dbReference type="GO" id="GO:0051016">
    <property type="term" value="P:barbed-end actin filament capping"/>
    <property type="evidence" value="ECO:0007669"/>
    <property type="project" value="TreeGrafter"/>
</dbReference>
<name>A0A316YI51_9BASI</name>
<evidence type="ECO:0000256" key="5">
    <source>
        <dbReference type="ARBA" id="ARBA00023203"/>
    </source>
</evidence>
<feature type="compositionally biased region" description="Low complexity" evidence="8">
    <location>
        <begin position="396"/>
        <end position="417"/>
    </location>
</feature>
<feature type="compositionally biased region" description="Low complexity" evidence="8">
    <location>
        <begin position="342"/>
        <end position="363"/>
    </location>
</feature>
<dbReference type="Proteomes" id="UP000245768">
    <property type="component" value="Unassembled WGS sequence"/>
</dbReference>
<feature type="domain" description="ADF-H" evidence="9">
    <location>
        <begin position="1"/>
        <end position="145"/>
    </location>
</feature>
<keyword evidence="4" id="KW-0677">Repeat</keyword>
<evidence type="ECO:0000313" key="10">
    <source>
        <dbReference type="EMBL" id="PWN89107.1"/>
    </source>
</evidence>
<feature type="region of interest" description="Disordered" evidence="8">
    <location>
        <begin position="610"/>
        <end position="633"/>
    </location>
</feature>
<feature type="compositionally biased region" description="Pro residues" evidence="8">
    <location>
        <begin position="274"/>
        <end position="293"/>
    </location>
</feature>
<evidence type="ECO:0000256" key="2">
    <source>
        <dbReference type="ARBA" id="ARBA00009557"/>
    </source>
</evidence>
<keyword evidence="5" id="KW-0009">Actin-binding</keyword>
<dbReference type="PANTHER" id="PTHR13759:SF1">
    <property type="entry name" value="TWINFILIN"/>
    <property type="match status" value="1"/>
</dbReference>
<dbReference type="PANTHER" id="PTHR13759">
    <property type="entry name" value="TWINFILIN"/>
    <property type="match status" value="1"/>
</dbReference>
<dbReference type="SUPFAM" id="SSF55753">
    <property type="entry name" value="Actin depolymerizing proteins"/>
    <property type="match status" value="2"/>
</dbReference>
<feature type="compositionally biased region" description="Low complexity" evidence="8">
    <location>
        <begin position="188"/>
        <end position="212"/>
    </location>
</feature>
<comment type="subunit">
    <text evidence="7">Interacts with G-actin; ADP-actin form.</text>
</comment>
<evidence type="ECO:0000259" key="9">
    <source>
        <dbReference type="PROSITE" id="PS51263"/>
    </source>
</evidence>
<dbReference type="InterPro" id="IPR002108">
    <property type="entry name" value="ADF-H"/>
</dbReference>
<gene>
    <name evidence="10" type="ORF">FA10DRAFT_302484</name>
</gene>
<dbReference type="GO" id="GO:0005737">
    <property type="term" value="C:cytoplasm"/>
    <property type="evidence" value="ECO:0007669"/>
    <property type="project" value="TreeGrafter"/>
</dbReference>
<feature type="compositionally biased region" description="Basic and acidic residues" evidence="8">
    <location>
        <begin position="233"/>
        <end position="242"/>
    </location>
</feature>
<feature type="compositionally biased region" description="Basic and acidic residues" evidence="8">
    <location>
        <begin position="432"/>
        <end position="450"/>
    </location>
</feature>
<dbReference type="GO" id="GO:0003785">
    <property type="term" value="F:actin monomer binding"/>
    <property type="evidence" value="ECO:0007669"/>
    <property type="project" value="TreeGrafter"/>
</dbReference>
<dbReference type="Gene3D" id="3.40.20.10">
    <property type="entry name" value="Severin"/>
    <property type="match status" value="2"/>
</dbReference>
<dbReference type="AlphaFoldDB" id="A0A316YI51"/>
<dbReference type="CDD" id="cd11285">
    <property type="entry name" value="ADF_Twf-N_like"/>
    <property type="match status" value="1"/>
</dbReference>
<evidence type="ECO:0000256" key="3">
    <source>
        <dbReference type="ARBA" id="ARBA00022490"/>
    </source>
</evidence>
<sequence length="633" mass="67443">MSNLPLSDELQQLFKEITHGTHASDAPPRAILVQNENGILTLVTSAPPEGSDKDDFTSVLSKLFSSEPSRPGYALYRLDSKSPAGLYEWLNCAYRPESAKVREKMQYTLTQSSLLAGLSEQHFLETVYGSTVGDFSFPRTLRNQRKHDYQNPQQQIRGKSAAEAAGTGTGGARRNFDASAPVAKPSPRESTTSSAASAAATSSPAISSAPMTKETETTPAPKGEEESDVITEPEQKQEREAFAKGQEQQQQQQQEGQKQFMPEPEDVVSKDVSTPPPPPEVVGNSEPPPPPEPQSEREREARKEGEKDIAKGIAKGEGVEVDDAALEKSIDQPSDKSDKVEATAAAAAAPAGLAAIASTAAATSNSEPEETEREEKDEAATSIAPSANDLPPPSKAAPAPAAAAAPATTTTTAAAAPQSVSRGTGTGAAGLETEREKHLAELKRSEEAERTSSSQGTSSGVRMGFAWVADVEPAIRGLANTVSGTAEWNLVVLTVDLAKEEVQLRQPPRFVPPGDVAAALPLHEPLYAFYRHPDEPEAKGAEGSVGFIYVCPEESSVRQRMLYSTNVIKLVKSVDAMQGLSVIKRLETGDPTELTADVLLENFVKVAADSNGSTQDKPLDRQGFSRPKKPGRR</sequence>
<feature type="compositionally biased region" description="Basic and acidic residues" evidence="8">
    <location>
        <begin position="325"/>
        <end position="341"/>
    </location>
</feature>
<dbReference type="STRING" id="215250.A0A316YI51"/>
<evidence type="ECO:0000313" key="11">
    <source>
        <dbReference type="Proteomes" id="UP000245768"/>
    </source>
</evidence>
<dbReference type="CDD" id="cd11284">
    <property type="entry name" value="ADF_Twf-C_like"/>
    <property type="match status" value="1"/>
</dbReference>
<dbReference type="RefSeq" id="XP_025376305.1">
    <property type="nucleotide sequence ID" value="XM_025525123.1"/>
</dbReference>
<comment type="subcellular location">
    <subcellularLocation>
        <location evidence="1">Cytoplasm</location>
        <location evidence="1">Cytoskeleton</location>
    </subcellularLocation>
</comment>
<dbReference type="Pfam" id="PF00241">
    <property type="entry name" value="Cofilin_ADF"/>
    <property type="match status" value="2"/>
</dbReference>
<evidence type="ECO:0000256" key="8">
    <source>
        <dbReference type="SAM" id="MobiDB-lite"/>
    </source>
</evidence>
<feature type="region of interest" description="Disordered" evidence="8">
    <location>
        <begin position="144"/>
        <end position="459"/>
    </location>
</feature>
<dbReference type="GO" id="GO:0005884">
    <property type="term" value="C:actin filament"/>
    <property type="evidence" value="ECO:0007669"/>
    <property type="project" value="TreeGrafter"/>
</dbReference>
<evidence type="ECO:0000256" key="1">
    <source>
        <dbReference type="ARBA" id="ARBA00004245"/>
    </source>
</evidence>
<protein>
    <submittedName>
        <fullName evidence="10">Actin depolymerizing protein</fullName>
    </submittedName>
</protein>
<keyword evidence="6" id="KW-0206">Cytoskeleton</keyword>
<accession>A0A316YI51</accession>
<reference evidence="10 11" key="1">
    <citation type="journal article" date="2018" name="Mol. Biol. Evol.">
        <title>Broad Genomic Sampling Reveals a Smut Pathogenic Ancestry of the Fungal Clade Ustilaginomycotina.</title>
        <authorList>
            <person name="Kijpornyongpan T."/>
            <person name="Mondo S.J."/>
            <person name="Barry K."/>
            <person name="Sandor L."/>
            <person name="Lee J."/>
            <person name="Lipzen A."/>
            <person name="Pangilinan J."/>
            <person name="LaButti K."/>
            <person name="Hainaut M."/>
            <person name="Henrissat B."/>
            <person name="Grigoriev I.V."/>
            <person name="Spatafora J.W."/>
            <person name="Aime M.C."/>
        </authorList>
    </citation>
    <scope>NUCLEOTIDE SEQUENCE [LARGE SCALE GENOMIC DNA]</scope>
    <source>
        <strain evidence="10 11">MCA 4198</strain>
    </source>
</reference>
<dbReference type="FunCoup" id="A0A316YI51">
    <property type="interactions" value="159"/>
</dbReference>
<evidence type="ECO:0000256" key="6">
    <source>
        <dbReference type="ARBA" id="ARBA00023212"/>
    </source>
</evidence>
<dbReference type="InParanoid" id="A0A316YI51"/>
<dbReference type="InterPro" id="IPR029006">
    <property type="entry name" value="ADF-H/Gelsolin-like_dom_sf"/>
</dbReference>
<comment type="similarity">
    <text evidence="2">Belongs to the actin-binding proteins ADF family. Twinfilin subfamily.</text>
</comment>
<feature type="compositionally biased region" description="Basic and acidic residues" evidence="8">
    <location>
        <begin position="294"/>
        <end position="310"/>
    </location>
</feature>
<dbReference type="GeneID" id="37047039"/>
<dbReference type="SMART" id="SM00102">
    <property type="entry name" value="ADF"/>
    <property type="match status" value="1"/>
</dbReference>
<dbReference type="GO" id="GO:0030042">
    <property type="term" value="P:actin filament depolymerization"/>
    <property type="evidence" value="ECO:0007669"/>
    <property type="project" value="TreeGrafter"/>
</dbReference>
<dbReference type="GO" id="GO:0051015">
    <property type="term" value="F:actin filament binding"/>
    <property type="evidence" value="ECO:0007669"/>
    <property type="project" value="TreeGrafter"/>
</dbReference>
<feature type="compositionally biased region" description="Low complexity" evidence="8">
    <location>
        <begin position="244"/>
        <end position="259"/>
    </location>
</feature>
<proteinExistence type="inferred from homology"/>
<evidence type="ECO:0000256" key="7">
    <source>
        <dbReference type="ARBA" id="ARBA00038532"/>
    </source>
</evidence>
<dbReference type="OrthoDB" id="10006997at2759"/>
<dbReference type="InterPro" id="IPR028458">
    <property type="entry name" value="Twinfilin"/>
</dbReference>
<organism evidence="10 11">
    <name type="scientific">Acaromyces ingoldii</name>
    <dbReference type="NCBI Taxonomy" id="215250"/>
    <lineage>
        <taxon>Eukaryota</taxon>
        <taxon>Fungi</taxon>
        <taxon>Dikarya</taxon>
        <taxon>Basidiomycota</taxon>
        <taxon>Ustilaginomycotina</taxon>
        <taxon>Exobasidiomycetes</taxon>
        <taxon>Exobasidiales</taxon>
        <taxon>Cryptobasidiaceae</taxon>
        <taxon>Acaromyces</taxon>
    </lineage>
</organism>
<evidence type="ECO:0000256" key="4">
    <source>
        <dbReference type="ARBA" id="ARBA00022737"/>
    </source>
</evidence>
<feature type="domain" description="ADF-H" evidence="9">
    <location>
        <begin position="460"/>
        <end position="604"/>
    </location>
</feature>
<dbReference type="PROSITE" id="PS51263">
    <property type="entry name" value="ADF_H"/>
    <property type="match status" value="2"/>
</dbReference>
<keyword evidence="3" id="KW-0963">Cytoplasm</keyword>